<dbReference type="Gene3D" id="2.60.40.60">
    <property type="entry name" value="Cadherins"/>
    <property type="match status" value="1"/>
</dbReference>
<organism evidence="7 8">
    <name type="scientific">Rotaria magnacalcarata</name>
    <dbReference type="NCBI Taxonomy" id="392030"/>
    <lineage>
        <taxon>Eukaryota</taxon>
        <taxon>Metazoa</taxon>
        <taxon>Spiralia</taxon>
        <taxon>Gnathifera</taxon>
        <taxon>Rotifera</taxon>
        <taxon>Eurotatoria</taxon>
        <taxon>Bdelloidea</taxon>
        <taxon>Philodinida</taxon>
        <taxon>Philodinidae</taxon>
        <taxon>Rotaria</taxon>
    </lineage>
</organism>
<dbReference type="GO" id="GO:0045296">
    <property type="term" value="F:cadherin binding"/>
    <property type="evidence" value="ECO:0007669"/>
    <property type="project" value="TreeGrafter"/>
</dbReference>
<accession>A0A8S3HR93</accession>
<comment type="subcellular location">
    <subcellularLocation>
        <location evidence="1">Membrane</location>
    </subcellularLocation>
</comment>
<dbReference type="CDD" id="cd11304">
    <property type="entry name" value="Cadherin_repeat"/>
    <property type="match status" value="1"/>
</dbReference>
<dbReference type="PANTHER" id="PTHR24027:SF438">
    <property type="entry name" value="CADHERIN 23"/>
    <property type="match status" value="1"/>
</dbReference>
<proteinExistence type="predicted"/>
<dbReference type="AlphaFoldDB" id="A0A8S3HR93"/>
<keyword evidence="2" id="KW-0677">Repeat</keyword>
<dbReference type="InterPro" id="IPR002126">
    <property type="entry name" value="Cadherin-like_dom"/>
</dbReference>
<dbReference type="GO" id="GO:0016342">
    <property type="term" value="C:catenin complex"/>
    <property type="evidence" value="ECO:0007669"/>
    <property type="project" value="TreeGrafter"/>
</dbReference>
<evidence type="ECO:0000256" key="2">
    <source>
        <dbReference type="ARBA" id="ARBA00022737"/>
    </source>
</evidence>
<dbReference type="PROSITE" id="PS50268">
    <property type="entry name" value="CADHERIN_2"/>
    <property type="match status" value="2"/>
</dbReference>
<dbReference type="GO" id="GO:0008013">
    <property type="term" value="F:beta-catenin binding"/>
    <property type="evidence" value="ECO:0007669"/>
    <property type="project" value="TreeGrafter"/>
</dbReference>
<keyword evidence="4" id="KW-0472">Membrane</keyword>
<gene>
    <name evidence="7" type="ORF">SMN809_LOCUS71041</name>
</gene>
<dbReference type="InterPro" id="IPR015919">
    <property type="entry name" value="Cadherin-like_sf"/>
</dbReference>
<evidence type="ECO:0000256" key="3">
    <source>
        <dbReference type="ARBA" id="ARBA00022837"/>
    </source>
</evidence>
<protein>
    <recommendedName>
        <fullName evidence="6">Cadherin domain-containing protein</fullName>
    </recommendedName>
</protein>
<dbReference type="SMART" id="SM00112">
    <property type="entry name" value="CA"/>
    <property type="match status" value="1"/>
</dbReference>
<comment type="caution">
    <text evidence="7">The sequence shown here is derived from an EMBL/GenBank/DDBJ whole genome shotgun (WGS) entry which is preliminary data.</text>
</comment>
<dbReference type="GO" id="GO:0007156">
    <property type="term" value="P:homophilic cell adhesion via plasma membrane adhesion molecules"/>
    <property type="evidence" value="ECO:0007669"/>
    <property type="project" value="InterPro"/>
</dbReference>
<evidence type="ECO:0000313" key="7">
    <source>
        <dbReference type="EMBL" id="CAF5187597.1"/>
    </source>
</evidence>
<evidence type="ECO:0000256" key="1">
    <source>
        <dbReference type="ARBA" id="ARBA00004370"/>
    </source>
</evidence>
<sequence length="243" mass="26623">MILDNSDDPYRTEYQAICQLSVVATLDYEYMNLYTLVLFASDSTNLATINISVNLLPNNSKAPVFNLQPGTLSYQYVVNENEAVSILNGNSIVANDANIPATPLVFSIIPTGQEKLTSLYLTQSNNTVTIGIGSPGLVRDPPFGYSIYNFSIRATDQNGTGVSTYVPVSITVLDINNKGPIPTNSPWIMNEGILNPSILMTFTDFDDYAFNNTVPFTAQVISPPQFMLIPTLSFNGTFTLQYN</sequence>
<dbReference type="GO" id="GO:0005509">
    <property type="term" value="F:calcium ion binding"/>
    <property type="evidence" value="ECO:0007669"/>
    <property type="project" value="UniProtKB-UniRule"/>
</dbReference>
<dbReference type="PANTHER" id="PTHR24027">
    <property type="entry name" value="CADHERIN-23"/>
    <property type="match status" value="1"/>
</dbReference>
<evidence type="ECO:0000313" key="8">
    <source>
        <dbReference type="Proteomes" id="UP000676336"/>
    </source>
</evidence>
<feature type="non-terminal residue" evidence="7">
    <location>
        <position position="1"/>
    </location>
</feature>
<dbReference type="SUPFAM" id="SSF49313">
    <property type="entry name" value="Cadherin-like"/>
    <property type="match status" value="1"/>
</dbReference>
<evidence type="ECO:0000256" key="4">
    <source>
        <dbReference type="ARBA" id="ARBA00023136"/>
    </source>
</evidence>
<dbReference type="GO" id="GO:0016477">
    <property type="term" value="P:cell migration"/>
    <property type="evidence" value="ECO:0007669"/>
    <property type="project" value="TreeGrafter"/>
</dbReference>
<feature type="domain" description="Cadherin" evidence="6">
    <location>
        <begin position="20"/>
        <end position="65"/>
    </location>
</feature>
<reference evidence="7" key="1">
    <citation type="submission" date="2021-02" db="EMBL/GenBank/DDBJ databases">
        <authorList>
            <person name="Nowell W R."/>
        </authorList>
    </citation>
    <scope>NUCLEOTIDE SEQUENCE</scope>
</reference>
<dbReference type="InterPro" id="IPR039808">
    <property type="entry name" value="Cadherin"/>
</dbReference>
<evidence type="ECO:0000259" key="6">
    <source>
        <dbReference type="PROSITE" id="PS50268"/>
    </source>
</evidence>
<dbReference type="Proteomes" id="UP000676336">
    <property type="component" value="Unassembled WGS sequence"/>
</dbReference>
<feature type="domain" description="Cadherin" evidence="6">
    <location>
        <begin position="70"/>
        <end position="182"/>
    </location>
</feature>
<keyword evidence="3 5" id="KW-0106">Calcium</keyword>
<evidence type="ECO:0000256" key="5">
    <source>
        <dbReference type="PROSITE-ProRule" id="PRU00043"/>
    </source>
</evidence>
<name>A0A8S3HR93_9BILA</name>
<dbReference type="EMBL" id="CAJOBI010322783">
    <property type="protein sequence ID" value="CAF5187597.1"/>
    <property type="molecule type" value="Genomic_DNA"/>
</dbReference>